<organism evidence="1">
    <name type="scientific">Ophidiomyces ophidiicola</name>
    <dbReference type="NCBI Taxonomy" id="1387563"/>
    <lineage>
        <taxon>Eukaryota</taxon>
        <taxon>Fungi</taxon>
        <taxon>Dikarya</taxon>
        <taxon>Ascomycota</taxon>
        <taxon>Pezizomycotina</taxon>
        <taxon>Eurotiomycetes</taxon>
        <taxon>Eurotiomycetidae</taxon>
        <taxon>Onygenales</taxon>
        <taxon>Onygenaceae</taxon>
        <taxon>Ophidiomyces</taxon>
    </lineage>
</organism>
<dbReference type="EMBL" id="JALBCA010000018">
    <property type="protein sequence ID" value="KAI2390326.1"/>
    <property type="molecule type" value="Genomic_DNA"/>
</dbReference>
<gene>
    <name evidence="1" type="ORF">LOY88_001660</name>
</gene>
<name>A0ACB8V143_9EURO</name>
<evidence type="ECO:0000313" key="1">
    <source>
        <dbReference type="EMBL" id="KAI2390326.1"/>
    </source>
</evidence>
<proteinExistence type="predicted"/>
<reference evidence="1" key="1">
    <citation type="journal article" date="2022" name="bioRxiv">
        <title>Population genetic analysis of Ophidiomyces ophidiicola, the causative agent of snake fungal disease, indicates recent introductions to the USA.</title>
        <authorList>
            <person name="Ladner J.T."/>
            <person name="Palmer J.M."/>
            <person name="Ettinger C.L."/>
            <person name="Stajich J.E."/>
            <person name="Farrell T.M."/>
            <person name="Glorioso B.M."/>
            <person name="Lawson B."/>
            <person name="Price S.J."/>
            <person name="Stengle A.G."/>
            <person name="Grear D.A."/>
            <person name="Lorch J.M."/>
        </authorList>
    </citation>
    <scope>NUCLEOTIDE SEQUENCE</scope>
    <source>
        <strain evidence="1">NWHC 24266-5</strain>
    </source>
</reference>
<accession>A0ACB8V143</accession>
<protein>
    <submittedName>
        <fullName evidence="1">Uncharacterized protein</fullName>
    </submittedName>
</protein>
<comment type="caution">
    <text evidence="1">The sequence shown here is derived from an EMBL/GenBank/DDBJ whole genome shotgun (WGS) entry which is preliminary data.</text>
</comment>
<sequence>MSNNSIQGNPGQVPVLTTFVPSVTQDTPFRVSVHSWERPRPTRILESVMQPDDAVMYEMRVFIDGYCVSRGSLFNQRAHWPHVIDLSSQLDKNGDQDTLRFPPFHEEILRHTHWDAGEMYGRIRVVIAEGLARPNRSPPFERVRDIVIFSFQHAPLNILEHSNIAWPNAGMWLQGPRPLLQYSFGYEKALSKNDDAHSHSPSRPEARFNLGNIGPGPGLLPYRIQPTASTQWQNNPWSEGDPAWLVSQPPVMDPFVDPYRNLKQHRSTLDDVSMPDYPNSSTNSSRAISTNMSFGKSNQEPTAPASIDDEQYNQLIEALSPKRAGNGTCAPANTPASTTAKKTRLSEAAEARIKAARPGPLKEVSQPGSRLPSGSSIVCEPSPGRVATMLLSPSPNSIGKDKSVSPVPSGASSISSGTHLKPTLPVGVSSDGKRKRSPKTDRKSIDSLHSASPTPLKKATYTKEQEGPQKENSTDILGTQESGASVSDVE</sequence>